<dbReference type="InterPro" id="IPR000719">
    <property type="entry name" value="Prot_kinase_dom"/>
</dbReference>
<evidence type="ECO:0000256" key="6">
    <source>
        <dbReference type="ARBA" id="ARBA00022840"/>
    </source>
</evidence>
<evidence type="ECO:0000256" key="5">
    <source>
        <dbReference type="ARBA" id="ARBA00022777"/>
    </source>
</evidence>
<dbReference type="SUPFAM" id="SSF56112">
    <property type="entry name" value="Protein kinase-like (PK-like)"/>
    <property type="match status" value="1"/>
</dbReference>
<evidence type="ECO:0000256" key="4">
    <source>
        <dbReference type="ARBA" id="ARBA00022741"/>
    </source>
</evidence>
<dbReference type="GO" id="GO:0035556">
    <property type="term" value="P:intracellular signal transduction"/>
    <property type="evidence" value="ECO:0007669"/>
    <property type="project" value="UniProtKB-ARBA"/>
</dbReference>
<dbReference type="Pfam" id="PF00069">
    <property type="entry name" value="Pkinase"/>
    <property type="match status" value="1"/>
</dbReference>
<comment type="similarity">
    <text evidence="1">Belongs to the protein kinase superfamily. STE Ser/Thr protein kinase family. MAP kinase kinase kinase subfamily.</text>
</comment>
<dbReference type="PANTHER" id="PTHR48016:SF32">
    <property type="entry name" value="MITOGEN-ACTIVATED PROTEIN KINASE KINASE KINASE 4"/>
    <property type="match status" value="1"/>
</dbReference>
<keyword evidence="6" id="KW-0067">ATP-binding</keyword>
<evidence type="ECO:0000256" key="2">
    <source>
        <dbReference type="ARBA" id="ARBA00022527"/>
    </source>
</evidence>
<keyword evidence="4" id="KW-0547">Nucleotide-binding</keyword>
<evidence type="ECO:0000256" key="1">
    <source>
        <dbReference type="ARBA" id="ARBA00006529"/>
    </source>
</evidence>
<reference evidence="8" key="1">
    <citation type="submission" date="2020-11" db="EMBL/GenBank/DDBJ databases">
        <authorList>
            <person name="Tran Van P."/>
        </authorList>
    </citation>
    <scope>NUCLEOTIDE SEQUENCE</scope>
</reference>
<dbReference type="EMBL" id="OE007296">
    <property type="protein sequence ID" value="CAD7463124.1"/>
    <property type="molecule type" value="Genomic_DNA"/>
</dbReference>
<keyword evidence="3" id="KW-0808">Transferase</keyword>
<keyword evidence="5" id="KW-0418">Kinase</keyword>
<protein>
    <recommendedName>
        <fullName evidence="7">Protein kinase domain-containing protein</fullName>
    </recommendedName>
</protein>
<dbReference type="InterPro" id="IPR050538">
    <property type="entry name" value="MAP_kinase_kinase_kinase"/>
</dbReference>
<keyword evidence="2" id="KW-0723">Serine/threonine-protein kinase</keyword>
<dbReference type="Gene3D" id="1.10.510.10">
    <property type="entry name" value="Transferase(Phosphotransferase) domain 1"/>
    <property type="match status" value="1"/>
</dbReference>
<sequence>MMFLSVPWRIGANIFLTDEGNGLKLGDFGSAAKIKAHTTMVGELQGFVGTQAYMAPEVFMKTNTEGHGRAADVWSVGCVVIEMASGKRPWSEYDSNYQVMFKVGMGESPAVPDSLSEEGEQFLELCLQHDPRNRGTANELLHHNFVKMEDVCWEKVTWRQHHCSFIELNQ</sequence>
<dbReference type="SMART" id="SM00220">
    <property type="entry name" value="S_TKc"/>
    <property type="match status" value="1"/>
</dbReference>
<evidence type="ECO:0000313" key="8">
    <source>
        <dbReference type="EMBL" id="CAD7463124.1"/>
    </source>
</evidence>
<organism evidence="8">
    <name type="scientific">Timema tahoe</name>
    <dbReference type="NCBI Taxonomy" id="61484"/>
    <lineage>
        <taxon>Eukaryota</taxon>
        <taxon>Metazoa</taxon>
        <taxon>Ecdysozoa</taxon>
        <taxon>Arthropoda</taxon>
        <taxon>Hexapoda</taxon>
        <taxon>Insecta</taxon>
        <taxon>Pterygota</taxon>
        <taxon>Neoptera</taxon>
        <taxon>Polyneoptera</taxon>
        <taxon>Phasmatodea</taxon>
        <taxon>Timematodea</taxon>
        <taxon>Timematoidea</taxon>
        <taxon>Timematidae</taxon>
        <taxon>Timema</taxon>
    </lineage>
</organism>
<feature type="domain" description="Protein kinase" evidence="7">
    <location>
        <begin position="1"/>
        <end position="146"/>
    </location>
</feature>
<name>A0A7R9IR79_9NEOP</name>
<dbReference type="PANTHER" id="PTHR48016">
    <property type="entry name" value="MAP KINASE KINASE KINASE SSK2-RELATED-RELATED"/>
    <property type="match status" value="1"/>
</dbReference>
<dbReference type="PROSITE" id="PS50011">
    <property type="entry name" value="PROTEIN_KINASE_DOM"/>
    <property type="match status" value="1"/>
</dbReference>
<dbReference type="GO" id="GO:0004674">
    <property type="term" value="F:protein serine/threonine kinase activity"/>
    <property type="evidence" value="ECO:0007669"/>
    <property type="project" value="UniProtKB-KW"/>
</dbReference>
<evidence type="ECO:0000259" key="7">
    <source>
        <dbReference type="PROSITE" id="PS50011"/>
    </source>
</evidence>
<accession>A0A7R9IR79</accession>
<gene>
    <name evidence="8" type="ORF">TTEB3V08_LOCUS11010</name>
</gene>
<evidence type="ECO:0000256" key="3">
    <source>
        <dbReference type="ARBA" id="ARBA00022679"/>
    </source>
</evidence>
<dbReference type="AlphaFoldDB" id="A0A7R9IR79"/>
<proteinExistence type="inferred from homology"/>
<dbReference type="InterPro" id="IPR011009">
    <property type="entry name" value="Kinase-like_dom_sf"/>
</dbReference>
<dbReference type="GO" id="GO:0005524">
    <property type="term" value="F:ATP binding"/>
    <property type="evidence" value="ECO:0007669"/>
    <property type="project" value="UniProtKB-KW"/>
</dbReference>